<evidence type="ECO:0000313" key="2">
    <source>
        <dbReference type="Proteomes" id="UP000178168"/>
    </source>
</evidence>
<dbReference type="EMBL" id="MHUZ01000005">
    <property type="protein sequence ID" value="OHA86280.1"/>
    <property type="molecule type" value="Genomic_DNA"/>
</dbReference>
<organism evidence="1 2">
    <name type="scientific">Candidatus Yonathbacteria bacterium RIFOXYD1_FULL_52_36</name>
    <dbReference type="NCBI Taxonomy" id="1802730"/>
    <lineage>
        <taxon>Bacteria</taxon>
        <taxon>Candidatus Yonathiibacteriota</taxon>
    </lineage>
</organism>
<reference evidence="1 2" key="1">
    <citation type="journal article" date="2016" name="Nat. Commun.">
        <title>Thousands of microbial genomes shed light on interconnected biogeochemical processes in an aquifer system.</title>
        <authorList>
            <person name="Anantharaman K."/>
            <person name="Brown C.T."/>
            <person name="Hug L.A."/>
            <person name="Sharon I."/>
            <person name="Castelle C.J."/>
            <person name="Probst A.J."/>
            <person name="Thomas B.C."/>
            <person name="Singh A."/>
            <person name="Wilkins M.J."/>
            <person name="Karaoz U."/>
            <person name="Brodie E.L."/>
            <person name="Williams K.H."/>
            <person name="Hubbard S.S."/>
            <person name="Banfield J.F."/>
        </authorList>
    </citation>
    <scope>NUCLEOTIDE SEQUENCE [LARGE SCALE GENOMIC DNA]</scope>
</reference>
<dbReference type="AlphaFoldDB" id="A0A1G2SMH2"/>
<evidence type="ECO:0000313" key="1">
    <source>
        <dbReference type="EMBL" id="OHA86280.1"/>
    </source>
</evidence>
<accession>A0A1G2SMH2</accession>
<dbReference type="Proteomes" id="UP000178168">
    <property type="component" value="Unassembled WGS sequence"/>
</dbReference>
<gene>
    <name evidence="1" type="ORF">A2591_01820</name>
</gene>
<dbReference type="STRING" id="1802730.A2591_01820"/>
<comment type="caution">
    <text evidence="1">The sequence shown here is derived from an EMBL/GenBank/DDBJ whole genome shotgun (WGS) entry which is preliminary data.</text>
</comment>
<name>A0A1G2SMH2_9BACT</name>
<proteinExistence type="predicted"/>
<protein>
    <submittedName>
        <fullName evidence="1">Uncharacterized protein</fullName>
    </submittedName>
</protein>
<sequence>MEGMSLNGISILENELVENAARDHGKYFEHAQYALDFLHTFIKSTSYEGAFFLMFLSSVEKHITLGVLSGVRRHHVQANFNFRYATEAGSWAVYSLAHPDPSLFVEFESGGTLEPTKELKKKMYCWLDEKYPDGSASLKRFKDNTNRLSSHANIVDAQRNFGEFGREKITTFFFDQDQEHHIKTDLWAAANLSMGLLDLFYGVNKEYPQLVFGDDFLSRIRKLKADNDVLKAEMLNHLRLKPHVSKIRKS</sequence>